<dbReference type="Proteomes" id="UP000254794">
    <property type="component" value="Unassembled WGS sequence"/>
</dbReference>
<feature type="compositionally biased region" description="Basic residues" evidence="1">
    <location>
        <begin position="84"/>
        <end position="93"/>
    </location>
</feature>
<dbReference type="OrthoDB" id="9947238at2"/>
<name>A0A378JMK9_9GAMM</name>
<proteinExistence type="predicted"/>
<organism evidence="2 3">
    <name type="scientific">Legionella busanensis</name>
    <dbReference type="NCBI Taxonomy" id="190655"/>
    <lineage>
        <taxon>Bacteria</taxon>
        <taxon>Pseudomonadati</taxon>
        <taxon>Pseudomonadota</taxon>
        <taxon>Gammaproteobacteria</taxon>
        <taxon>Legionellales</taxon>
        <taxon>Legionellaceae</taxon>
        <taxon>Legionella</taxon>
    </lineage>
</organism>
<dbReference type="RefSeq" id="WP_115331075.1">
    <property type="nucleotide sequence ID" value="NZ_CAAAHP010000001.1"/>
</dbReference>
<evidence type="ECO:0000313" key="2">
    <source>
        <dbReference type="EMBL" id="STX51439.1"/>
    </source>
</evidence>
<dbReference type="AlphaFoldDB" id="A0A378JMK9"/>
<gene>
    <name evidence="2" type="ORF">NCTC13316_01534</name>
</gene>
<protein>
    <submittedName>
        <fullName evidence="2">Uncharacterized protein</fullName>
    </submittedName>
</protein>
<accession>A0A378JMK9</accession>
<feature type="region of interest" description="Disordered" evidence="1">
    <location>
        <begin position="377"/>
        <end position="406"/>
    </location>
</feature>
<evidence type="ECO:0000256" key="1">
    <source>
        <dbReference type="SAM" id="MobiDB-lite"/>
    </source>
</evidence>
<dbReference type="EMBL" id="UGOD01000001">
    <property type="protein sequence ID" value="STX51439.1"/>
    <property type="molecule type" value="Genomic_DNA"/>
</dbReference>
<sequence>MKKPVEIENLSSKTNTTIVENSIDTDNSVTNILDPKNANEALENSENLGSANPQNSPANRKKRTKIEVKKGANLVQGNNNNNTNKRRKSHKNPRFLEIEGTDRISFIVLNKNGIIEYAGIFKSSSDGDSFLLKQKNPYTGPNKFAYAYIVFTGEDENNNPVQIVFTLGIMNYGDSNHPGVRMFAQKVAQYLEIELKIKVHKKEYVYTGECTLDLPTGKTDLTIDDMETMVGEKLRYLQFNLKGTKSNLSYTGEGKPTLVTYLPRECILLSNEHTTAKGLRLSTPESYIDINGEVSNQASNGKEEEKEKNSGSQSSFNPPDSQREGRVSSSIGSSATPAFANQARARELSSIESSATPAFALPAHTTELSSRSSALTGFGFFKNSKPENSATPSSSNTNEDSVIELQ</sequence>
<evidence type="ECO:0000313" key="3">
    <source>
        <dbReference type="Proteomes" id="UP000254794"/>
    </source>
</evidence>
<feature type="region of interest" description="Disordered" evidence="1">
    <location>
        <begin position="294"/>
        <end position="341"/>
    </location>
</feature>
<feature type="region of interest" description="Disordered" evidence="1">
    <location>
        <begin position="35"/>
        <end position="94"/>
    </location>
</feature>
<reference evidence="2 3" key="1">
    <citation type="submission" date="2018-06" db="EMBL/GenBank/DDBJ databases">
        <authorList>
            <consortium name="Pathogen Informatics"/>
            <person name="Doyle S."/>
        </authorList>
    </citation>
    <scope>NUCLEOTIDE SEQUENCE [LARGE SCALE GENOMIC DNA]</scope>
    <source>
        <strain evidence="2 3">NCTC13316</strain>
    </source>
</reference>
<feature type="compositionally biased region" description="Low complexity" evidence="1">
    <location>
        <begin position="38"/>
        <end position="48"/>
    </location>
</feature>
<feature type="compositionally biased region" description="Polar residues" evidence="1">
    <location>
        <begin position="386"/>
        <end position="400"/>
    </location>
</feature>
<keyword evidence="3" id="KW-1185">Reference proteome</keyword>
<feature type="compositionally biased region" description="Polar residues" evidence="1">
    <location>
        <begin position="327"/>
        <end position="336"/>
    </location>
</feature>
<feature type="compositionally biased region" description="Polar residues" evidence="1">
    <location>
        <begin position="49"/>
        <end position="58"/>
    </location>
</feature>